<evidence type="ECO:0000313" key="2">
    <source>
        <dbReference type="EMBL" id="OUC40798.1"/>
    </source>
</evidence>
<organism evidence="2 3">
    <name type="scientific">Trichinella nativa</name>
    <dbReference type="NCBI Taxonomy" id="6335"/>
    <lineage>
        <taxon>Eukaryota</taxon>
        <taxon>Metazoa</taxon>
        <taxon>Ecdysozoa</taxon>
        <taxon>Nematoda</taxon>
        <taxon>Enoplea</taxon>
        <taxon>Dorylaimia</taxon>
        <taxon>Trichinellida</taxon>
        <taxon>Trichinellidae</taxon>
        <taxon>Trichinella</taxon>
    </lineage>
</organism>
<sequence length="968" mass="108462">MLDQMEIICNSIANTRQRCSTYEAVLKLISQATENPDHSLYKFLENNQDFTGVYEEVIASYAELMSKLKKNQELNVTYSNSISQLNNLHGFRQKVDDAFSKPPQSFIELAVEFLRATGQTQKIQPYKNLESKIVPSFSALRDLCNSLLDLVEAYRSAQLLVPAVDRKKHRLHVWLELLESVSKCSCDSGGGGGGLEANVQQTERLLEQIGQQHGGRTSPEQFYANACRTVRMFQSVLDNGEKMPTIRAGDLKKIFANTTDMGPVFIASSETALVNWLASIANEMSRLEEGNCCTKADDQGNSAEQQARGMVSFGWMDIYLTVLKYLQSVRQLLVLPAFEKFSNQSILQRLDAGQRLFQCCVSLVEQISTFLVPTMYRVTVDNHAELSSWLMGVVDACATASTLSMDKAWQTLADEQLPVGMESLEADNFDSHHLLDQLQRINDELRVRKPIFSHRVGDEAMTVFRHCLDSFMAIKDHLKLLLDCLPQGGGRGGSLPLPTVDYRWSIVLDFIYNYTMYRCASVAVSYAEGDQSASVSAVFVDLPDAVGTMLWKKLLLNSLPSALLNNVVDSVNNFRLSTPNDVPVSDAHPMVRQYQTDIRNFVQTVQIELTKDACEVLKNALVPLNGLVRSYAWHHEIVLKRAVVDPLSSPLVVEPTCSTVLIESREELSIAAKDTISRLTWAAGANATWSSKLEEFERAKESDLGQFNIAVELCDRFILITDSLYNYESLKLDSEQLVKLDNAMVENVKLYLKQLKRYMSIAAGMDPAEIELAKLKPSQEEHVTEKWLLSILADFEKRNSEANQALTKVQDEFFAKKSGDEIEAKLANFFLHLQKLHTLAFSDVLRTDITSLPDTWDFSTWIEATKVAFKRAAYLTNTIFDVLIDFVDPEAASSHSKGPNLILDVKSRSGKLNALALNAWKCVRAKLEGRNSNSEIPLSIADQVDALISDATNLDNLALMYEGWTAWV</sequence>
<dbReference type="GO" id="GO:0005634">
    <property type="term" value="C:nucleus"/>
    <property type="evidence" value="ECO:0007669"/>
    <property type="project" value="TreeGrafter"/>
</dbReference>
<dbReference type="GO" id="GO:0004674">
    <property type="term" value="F:protein serine/threonine kinase activity"/>
    <property type="evidence" value="ECO:0007669"/>
    <property type="project" value="TreeGrafter"/>
</dbReference>
<protein>
    <submittedName>
        <fullName evidence="2">FATC domain protein</fullName>
    </submittedName>
</protein>
<reference evidence="2 3" key="1">
    <citation type="submission" date="2015-04" db="EMBL/GenBank/DDBJ databases">
        <title>Draft genome of the roundworm Trichinella nativa.</title>
        <authorList>
            <person name="Mitreva M."/>
        </authorList>
    </citation>
    <scope>NUCLEOTIDE SEQUENCE [LARGE SCALE GENOMIC DNA]</scope>
    <source>
        <strain evidence="2 3">ISS45</strain>
    </source>
</reference>
<comment type="caution">
    <text evidence="2">The sequence shown here is derived from an EMBL/GenBank/DDBJ whole genome shotgun (WGS) entry which is preliminary data.</text>
</comment>
<dbReference type="SMART" id="SM01343">
    <property type="entry name" value="FATC"/>
    <property type="match status" value="1"/>
</dbReference>
<dbReference type="EMBL" id="LVZM01022382">
    <property type="protein sequence ID" value="OUC40798.1"/>
    <property type="molecule type" value="Genomic_DNA"/>
</dbReference>
<feature type="domain" description="FATC" evidence="1">
    <location>
        <begin position="936"/>
        <end position="968"/>
    </location>
</feature>
<dbReference type="AlphaFoldDB" id="A0A1Y3ECG0"/>
<dbReference type="InterPro" id="IPR050517">
    <property type="entry name" value="DDR_Repair_Kinase"/>
</dbReference>
<name>A0A1Y3ECG0_9BILA</name>
<dbReference type="PROSITE" id="PS51190">
    <property type="entry name" value="FATC"/>
    <property type="match status" value="1"/>
</dbReference>
<evidence type="ECO:0000259" key="1">
    <source>
        <dbReference type="PROSITE" id="PS51190"/>
    </source>
</evidence>
<dbReference type="Proteomes" id="UP000243006">
    <property type="component" value="Unassembled WGS sequence"/>
</dbReference>
<proteinExistence type="predicted"/>
<dbReference type="PANTHER" id="PTHR11139">
    <property type="entry name" value="ATAXIA TELANGIECTASIA MUTATED ATM -RELATED"/>
    <property type="match status" value="1"/>
</dbReference>
<dbReference type="InterPro" id="IPR003152">
    <property type="entry name" value="FATC_dom"/>
</dbReference>
<evidence type="ECO:0000313" key="3">
    <source>
        <dbReference type="Proteomes" id="UP000243006"/>
    </source>
</evidence>
<gene>
    <name evidence="2" type="ORF">D917_00630</name>
</gene>
<accession>A0A1Y3ECG0</accession>
<dbReference type="Pfam" id="PF02260">
    <property type="entry name" value="FATC"/>
    <property type="match status" value="1"/>
</dbReference>